<sequence length="183" mass="20525">MYKLVVPQCTPRLWIPVGLQGAVHHSAGNTRISVTRDDLAMANTTESRNSCCPFRAIQHRMERHTRQQLVSRSFTLVCSGGPETNTCKDFYHFPSHKDRHSQAKRLVRQCPCAYTACSTSCPGFKCNSPRSSPGHPAILPHYGASSELIDRSSGRTETRTHSTHRGKRGHNPSSYIPYLFTTR</sequence>
<evidence type="ECO:0000313" key="3">
    <source>
        <dbReference type="Proteomes" id="UP000324222"/>
    </source>
</evidence>
<evidence type="ECO:0000256" key="1">
    <source>
        <dbReference type="SAM" id="MobiDB-lite"/>
    </source>
</evidence>
<gene>
    <name evidence="2" type="ORF">E2C01_076200</name>
</gene>
<evidence type="ECO:0000313" key="2">
    <source>
        <dbReference type="EMBL" id="MPC81575.1"/>
    </source>
</evidence>
<name>A0A5B7IH78_PORTR</name>
<dbReference type="AlphaFoldDB" id="A0A5B7IH78"/>
<dbReference type="EMBL" id="VSRR010057383">
    <property type="protein sequence ID" value="MPC81575.1"/>
    <property type="molecule type" value="Genomic_DNA"/>
</dbReference>
<feature type="region of interest" description="Disordered" evidence="1">
    <location>
        <begin position="137"/>
        <end position="174"/>
    </location>
</feature>
<reference evidence="2 3" key="1">
    <citation type="submission" date="2019-05" db="EMBL/GenBank/DDBJ databases">
        <title>Another draft genome of Portunus trituberculatus and its Hox gene families provides insights of decapod evolution.</title>
        <authorList>
            <person name="Jeong J.-H."/>
            <person name="Song I."/>
            <person name="Kim S."/>
            <person name="Choi T."/>
            <person name="Kim D."/>
            <person name="Ryu S."/>
            <person name="Kim W."/>
        </authorList>
    </citation>
    <scope>NUCLEOTIDE SEQUENCE [LARGE SCALE GENOMIC DNA]</scope>
    <source>
        <tissue evidence="2">Muscle</tissue>
    </source>
</reference>
<keyword evidence="3" id="KW-1185">Reference proteome</keyword>
<comment type="caution">
    <text evidence="2">The sequence shown here is derived from an EMBL/GenBank/DDBJ whole genome shotgun (WGS) entry which is preliminary data.</text>
</comment>
<organism evidence="2 3">
    <name type="scientific">Portunus trituberculatus</name>
    <name type="common">Swimming crab</name>
    <name type="synonym">Neptunus trituberculatus</name>
    <dbReference type="NCBI Taxonomy" id="210409"/>
    <lineage>
        <taxon>Eukaryota</taxon>
        <taxon>Metazoa</taxon>
        <taxon>Ecdysozoa</taxon>
        <taxon>Arthropoda</taxon>
        <taxon>Crustacea</taxon>
        <taxon>Multicrustacea</taxon>
        <taxon>Malacostraca</taxon>
        <taxon>Eumalacostraca</taxon>
        <taxon>Eucarida</taxon>
        <taxon>Decapoda</taxon>
        <taxon>Pleocyemata</taxon>
        <taxon>Brachyura</taxon>
        <taxon>Eubrachyura</taxon>
        <taxon>Portunoidea</taxon>
        <taxon>Portunidae</taxon>
        <taxon>Portuninae</taxon>
        <taxon>Portunus</taxon>
    </lineage>
</organism>
<feature type="compositionally biased region" description="Basic residues" evidence="1">
    <location>
        <begin position="161"/>
        <end position="170"/>
    </location>
</feature>
<feature type="compositionally biased region" description="Basic and acidic residues" evidence="1">
    <location>
        <begin position="148"/>
        <end position="160"/>
    </location>
</feature>
<proteinExistence type="predicted"/>
<dbReference type="Proteomes" id="UP000324222">
    <property type="component" value="Unassembled WGS sequence"/>
</dbReference>
<accession>A0A5B7IH78</accession>
<protein>
    <submittedName>
        <fullName evidence="2">Uncharacterized protein</fullName>
    </submittedName>
</protein>